<dbReference type="RefSeq" id="WP_386435243.1">
    <property type="nucleotide sequence ID" value="NZ_JBHSBB010000026.1"/>
</dbReference>
<proteinExistence type="predicted"/>
<dbReference type="Pfam" id="PF00668">
    <property type="entry name" value="Condensation"/>
    <property type="match status" value="1"/>
</dbReference>
<organism evidence="2 3">
    <name type="scientific">Streptomyces polygonati</name>
    <dbReference type="NCBI Taxonomy" id="1617087"/>
    <lineage>
        <taxon>Bacteria</taxon>
        <taxon>Bacillati</taxon>
        <taxon>Actinomycetota</taxon>
        <taxon>Actinomycetes</taxon>
        <taxon>Kitasatosporales</taxon>
        <taxon>Streptomycetaceae</taxon>
        <taxon>Streptomyces</taxon>
    </lineage>
</organism>
<dbReference type="Gene3D" id="3.30.559.30">
    <property type="entry name" value="Nonribosomal peptide synthetase, condensation domain"/>
    <property type="match status" value="1"/>
</dbReference>
<dbReference type="InterPro" id="IPR023213">
    <property type="entry name" value="CAT-like_dom_sf"/>
</dbReference>
<evidence type="ECO:0000259" key="1">
    <source>
        <dbReference type="Pfam" id="PF00668"/>
    </source>
</evidence>
<sequence length="482" mass="52504">MSSPSAVPVRFGADAPAPAPMTWGQLAIWDVLRWLPADDDSLNQLDWLPVPDGTRLDQVTAALRIVVERHQSLRTTYAEEDGRPVQRVLAAGELALELSAATAADLGEAARALGDRLRRGAFDNAHDLPIRAAVLLRDGSPAAIVLVISHMAVDGWSFQVVTRDLRTLLGAPVPTVDALPPRARQPVERAAFELSAGGERLEAATLEHWSSRLRSMSPTMLEKPAGPEAVSGDWARIDSPATALAAEALATRAGTNPGTVLMAMLALLLAFRVDEPEAAMRLIVTTRFTAEDRDFVGAFNQNALLHLRLREESAQQYLRRAAASAFAAYRRCEADPRKVEQLVADIARERGFTPDGYCFFNDVRFTGADRSARAQGDRTGPAPEAVTAALGRTRLERLHKDERQKGAKLFVYLQELQRTCRITLCLDPAFLGSYRGVDLLADLERLLVRSAIDPDASVAEVRRSISPALSATTGHDKEEDIT</sequence>
<dbReference type="InterPro" id="IPR001242">
    <property type="entry name" value="Condensation_dom"/>
</dbReference>
<dbReference type="EMBL" id="JBHSBB010000026">
    <property type="protein sequence ID" value="MFC4035381.1"/>
    <property type="molecule type" value="Genomic_DNA"/>
</dbReference>
<protein>
    <submittedName>
        <fullName evidence="2">Condensation domain-containing protein</fullName>
    </submittedName>
</protein>
<dbReference type="PANTHER" id="PTHR45527">
    <property type="entry name" value="NONRIBOSOMAL PEPTIDE SYNTHETASE"/>
    <property type="match status" value="1"/>
</dbReference>
<gene>
    <name evidence="2" type="ORF">ACFO3J_28500</name>
</gene>
<dbReference type="PANTHER" id="PTHR45527:SF1">
    <property type="entry name" value="FATTY ACID SYNTHASE"/>
    <property type="match status" value="1"/>
</dbReference>
<dbReference type="Gene3D" id="3.30.559.10">
    <property type="entry name" value="Chloramphenicol acetyltransferase-like domain"/>
    <property type="match status" value="1"/>
</dbReference>
<dbReference type="SUPFAM" id="SSF52777">
    <property type="entry name" value="CoA-dependent acyltransferases"/>
    <property type="match status" value="2"/>
</dbReference>
<keyword evidence="3" id="KW-1185">Reference proteome</keyword>
<evidence type="ECO:0000313" key="2">
    <source>
        <dbReference type="EMBL" id="MFC4035381.1"/>
    </source>
</evidence>
<name>A0ABV8HWU8_9ACTN</name>
<feature type="domain" description="Condensation" evidence="1">
    <location>
        <begin position="55"/>
        <end position="325"/>
    </location>
</feature>
<reference evidence="3" key="1">
    <citation type="journal article" date="2019" name="Int. J. Syst. Evol. Microbiol.">
        <title>The Global Catalogue of Microorganisms (GCM) 10K type strain sequencing project: providing services to taxonomists for standard genome sequencing and annotation.</title>
        <authorList>
            <consortium name="The Broad Institute Genomics Platform"/>
            <consortium name="The Broad Institute Genome Sequencing Center for Infectious Disease"/>
            <person name="Wu L."/>
            <person name="Ma J."/>
        </authorList>
    </citation>
    <scope>NUCLEOTIDE SEQUENCE [LARGE SCALE GENOMIC DNA]</scope>
    <source>
        <strain evidence="3">CGMCC 4.7237</strain>
    </source>
</reference>
<evidence type="ECO:0000313" key="3">
    <source>
        <dbReference type="Proteomes" id="UP001595765"/>
    </source>
</evidence>
<accession>A0ABV8HWU8</accession>
<dbReference type="Proteomes" id="UP001595765">
    <property type="component" value="Unassembled WGS sequence"/>
</dbReference>
<comment type="caution">
    <text evidence="2">The sequence shown here is derived from an EMBL/GenBank/DDBJ whole genome shotgun (WGS) entry which is preliminary data.</text>
</comment>